<dbReference type="HOGENOM" id="CLU_1349651_0_0_1"/>
<evidence type="ECO:0000313" key="1">
    <source>
        <dbReference type="EMBL" id="KIJ28540.1"/>
    </source>
</evidence>
<protein>
    <submittedName>
        <fullName evidence="1">Uncharacterized protein</fullName>
    </submittedName>
</protein>
<proteinExistence type="predicted"/>
<accession>A0A0C9UTP4</accession>
<keyword evidence="2" id="KW-1185">Reference proteome</keyword>
<organism evidence="1 2">
    <name type="scientific">Sphaerobolus stellatus (strain SS14)</name>
    <dbReference type="NCBI Taxonomy" id="990650"/>
    <lineage>
        <taxon>Eukaryota</taxon>
        <taxon>Fungi</taxon>
        <taxon>Dikarya</taxon>
        <taxon>Basidiomycota</taxon>
        <taxon>Agaricomycotina</taxon>
        <taxon>Agaricomycetes</taxon>
        <taxon>Phallomycetidae</taxon>
        <taxon>Geastrales</taxon>
        <taxon>Sphaerobolaceae</taxon>
        <taxon>Sphaerobolus</taxon>
    </lineage>
</organism>
<gene>
    <name evidence="1" type="ORF">M422DRAFT_37303</name>
</gene>
<name>A0A0C9UTP4_SPHS4</name>
<dbReference type="EMBL" id="KN837303">
    <property type="protein sequence ID" value="KIJ28540.1"/>
    <property type="molecule type" value="Genomic_DNA"/>
</dbReference>
<evidence type="ECO:0000313" key="2">
    <source>
        <dbReference type="Proteomes" id="UP000054279"/>
    </source>
</evidence>
<sequence>MDQLASFRPAILSTVEKLVTKVEKNVSRINRFNQYTAELELACEIIYKPGILGIREIELQEIYFIRCRCDELCDNISPSIDKLKKRSGFKMSEDLEMLEDRVAALVSKVMSVSCQAWNMCEGEVAALAMSDPDSSKVIMAKNIPLFEEITDTKHIIGLQNMHFSLKVIEAYQRRQRALNAKQGEHTSQEIKDKTTVPVIQITA</sequence>
<dbReference type="Proteomes" id="UP000054279">
    <property type="component" value="Unassembled WGS sequence"/>
</dbReference>
<reference evidence="1 2" key="1">
    <citation type="submission" date="2014-06" db="EMBL/GenBank/DDBJ databases">
        <title>Evolutionary Origins and Diversification of the Mycorrhizal Mutualists.</title>
        <authorList>
            <consortium name="DOE Joint Genome Institute"/>
            <consortium name="Mycorrhizal Genomics Consortium"/>
            <person name="Kohler A."/>
            <person name="Kuo A."/>
            <person name="Nagy L.G."/>
            <person name="Floudas D."/>
            <person name="Copeland A."/>
            <person name="Barry K.W."/>
            <person name="Cichocki N."/>
            <person name="Veneault-Fourrey C."/>
            <person name="LaButti K."/>
            <person name="Lindquist E.A."/>
            <person name="Lipzen A."/>
            <person name="Lundell T."/>
            <person name="Morin E."/>
            <person name="Murat C."/>
            <person name="Riley R."/>
            <person name="Ohm R."/>
            <person name="Sun H."/>
            <person name="Tunlid A."/>
            <person name="Henrissat B."/>
            <person name="Grigoriev I.V."/>
            <person name="Hibbett D.S."/>
            <person name="Martin F."/>
        </authorList>
    </citation>
    <scope>NUCLEOTIDE SEQUENCE [LARGE SCALE GENOMIC DNA]</scope>
    <source>
        <strain evidence="1 2">SS14</strain>
    </source>
</reference>
<dbReference type="AlphaFoldDB" id="A0A0C9UTP4"/>